<dbReference type="SUPFAM" id="SSF56935">
    <property type="entry name" value="Porins"/>
    <property type="match status" value="1"/>
</dbReference>
<organism evidence="6 7">
    <name type="scientific">Parapedobacter luteus</name>
    <dbReference type="NCBI Taxonomy" id="623280"/>
    <lineage>
        <taxon>Bacteria</taxon>
        <taxon>Pseudomonadati</taxon>
        <taxon>Bacteroidota</taxon>
        <taxon>Sphingobacteriia</taxon>
        <taxon>Sphingobacteriales</taxon>
        <taxon>Sphingobacteriaceae</taxon>
        <taxon>Parapedobacter</taxon>
    </lineage>
</organism>
<feature type="domain" description="TonB-dependent receptor plug" evidence="4">
    <location>
        <begin position="151"/>
        <end position="238"/>
    </location>
</feature>
<dbReference type="InterPro" id="IPR037066">
    <property type="entry name" value="Plug_dom_sf"/>
</dbReference>
<accession>A0A1T5BIQ0</accession>
<dbReference type="Gene3D" id="2.40.170.20">
    <property type="entry name" value="TonB-dependent receptor, beta-barrel domain"/>
    <property type="match status" value="1"/>
</dbReference>
<dbReference type="AlphaFoldDB" id="A0A1T5BIQ0"/>
<dbReference type="InterPro" id="IPR012910">
    <property type="entry name" value="Plug_dom"/>
</dbReference>
<dbReference type="Pfam" id="PF14905">
    <property type="entry name" value="OMP_b-brl_3"/>
    <property type="match status" value="1"/>
</dbReference>
<dbReference type="Gene3D" id="2.170.130.10">
    <property type="entry name" value="TonB-dependent receptor, plug domain"/>
    <property type="match status" value="1"/>
</dbReference>
<gene>
    <name evidence="6" type="ORF">SAMN05660226_01518</name>
</gene>
<comment type="subcellular location">
    <subcellularLocation>
        <location evidence="1">Cell outer membrane</location>
    </subcellularLocation>
</comment>
<sequence length="835" mass="92957">MKLMLNTGNVLRAALTRLTFDVALAGFLFSLATVPAFAQTGSIAGVAFDQTAGTPLGFVSVSLHQAGDSALVDGQLSDTTGTFKFDRLKQGSYFVRLQFLGYNPTESAQVTVTGNQHIELGRIGLEANPLLLNEVEVTGQQLQSINKIDKQVYKAEQFQAAKGGTAIDVIRNMPAVSVDGQGQITLRGAQGFLVLINGKPVQTDAATMLSQLPANQVEHIELITSPSAKYDPDGRGGIINITTKKGVDDGFALLANLQGGLPSIEDYGNPESQQRYGADVTVNYRKREWDISASANYLRNDNAGLRDGDVYTVIGDRKTSFPSYGERSFDKYNYGGRFNVSYTPDKRNQFSLGFFAGHKFQDRTADINYNNVTTDLITGATIGQRQYFNANLQRKQGNFMLGNFDYTHSFGDGSSLSFSTLYERANLYGSTLNRNIELSDTVQNTVSTYRNPLDGIRSKIDFSTPVWNGVWETGYQYRRDAQDGRFIYEVKEAGDLDFAAVPEFSGDVVAVNQIHSVYTQYSGNSGKLAYMGGLRYEYANRDLRVRSLGDDDYVLNLHNLFPSASVLYTIDDRWKVKGGLSRRVQRTSNFELNPIPEREHSETLEQGDANLLPEFIYLAELGIVRDFKGGSVFTTVYFQDIQNPIQRVNSVFADTILNRVFTNADRAVRAGVELGINYNPVKWAQLYLGSNAYRSTTRGVVLDYADEMENQAWVYAINGNANFQLTQQFSIQGNVNYLSARPTVQGEDSRFLSPNLSLKHTFFDGALTALVQWQNIGMGLLPSNEQRITTWAPDFYTTTNYIYETDVIMLNLSFNLNRLTRQLRLPGSEFGEKEF</sequence>
<dbReference type="Pfam" id="PF07715">
    <property type="entry name" value="Plug"/>
    <property type="match status" value="1"/>
</dbReference>
<dbReference type="Gene3D" id="2.60.40.1120">
    <property type="entry name" value="Carboxypeptidase-like, regulatory domain"/>
    <property type="match status" value="1"/>
</dbReference>
<evidence type="ECO:0000256" key="1">
    <source>
        <dbReference type="ARBA" id="ARBA00004442"/>
    </source>
</evidence>
<proteinExistence type="predicted"/>
<name>A0A1T5BIQ0_9SPHI</name>
<evidence type="ECO:0000259" key="5">
    <source>
        <dbReference type="Pfam" id="PF14905"/>
    </source>
</evidence>
<dbReference type="GO" id="GO:0009279">
    <property type="term" value="C:cell outer membrane"/>
    <property type="evidence" value="ECO:0007669"/>
    <property type="project" value="UniProtKB-SubCell"/>
</dbReference>
<keyword evidence="6" id="KW-0675">Receptor</keyword>
<dbReference type="InterPro" id="IPR041700">
    <property type="entry name" value="OMP_b-brl_3"/>
</dbReference>
<feature type="domain" description="Outer membrane protein beta-barrel" evidence="5">
    <location>
        <begin position="409"/>
        <end position="814"/>
    </location>
</feature>
<protein>
    <submittedName>
        <fullName evidence="6">Outer membrane receptor for ferrienterochelin and colicins</fullName>
    </submittedName>
</protein>
<dbReference type="PANTHER" id="PTHR40980">
    <property type="entry name" value="PLUG DOMAIN-CONTAINING PROTEIN"/>
    <property type="match status" value="1"/>
</dbReference>
<dbReference type="Pfam" id="PF13620">
    <property type="entry name" value="CarboxypepD_reg"/>
    <property type="match status" value="1"/>
</dbReference>
<dbReference type="SUPFAM" id="SSF49452">
    <property type="entry name" value="Starch-binding domain-like"/>
    <property type="match status" value="1"/>
</dbReference>
<dbReference type="GO" id="GO:0030246">
    <property type="term" value="F:carbohydrate binding"/>
    <property type="evidence" value="ECO:0007669"/>
    <property type="project" value="InterPro"/>
</dbReference>
<dbReference type="STRING" id="623280.SAMN05660226_01518"/>
<evidence type="ECO:0000313" key="7">
    <source>
        <dbReference type="Proteomes" id="UP000190541"/>
    </source>
</evidence>
<keyword evidence="3" id="KW-0998">Cell outer membrane</keyword>
<dbReference type="OrthoDB" id="606851at2"/>
<evidence type="ECO:0000256" key="2">
    <source>
        <dbReference type="ARBA" id="ARBA00023136"/>
    </source>
</evidence>
<evidence type="ECO:0000256" key="3">
    <source>
        <dbReference type="ARBA" id="ARBA00023237"/>
    </source>
</evidence>
<dbReference type="InterPro" id="IPR036942">
    <property type="entry name" value="Beta-barrel_TonB_sf"/>
</dbReference>
<evidence type="ECO:0000259" key="4">
    <source>
        <dbReference type="Pfam" id="PF07715"/>
    </source>
</evidence>
<dbReference type="EMBL" id="FUYS01000003">
    <property type="protein sequence ID" value="SKB47126.1"/>
    <property type="molecule type" value="Genomic_DNA"/>
</dbReference>
<keyword evidence="7" id="KW-1185">Reference proteome</keyword>
<reference evidence="6 7" key="1">
    <citation type="submission" date="2017-02" db="EMBL/GenBank/DDBJ databases">
        <authorList>
            <person name="Peterson S.W."/>
        </authorList>
    </citation>
    <scope>NUCLEOTIDE SEQUENCE [LARGE SCALE GENOMIC DNA]</scope>
    <source>
        <strain evidence="6 7">DSM 22899</strain>
    </source>
</reference>
<dbReference type="RefSeq" id="WP_079716198.1">
    <property type="nucleotide sequence ID" value="NZ_FUYS01000003.1"/>
</dbReference>
<dbReference type="InterPro" id="IPR013784">
    <property type="entry name" value="Carb-bd-like_fold"/>
</dbReference>
<evidence type="ECO:0000313" key="6">
    <source>
        <dbReference type="EMBL" id="SKB47126.1"/>
    </source>
</evidence>
<dbReference type="PANTHER" id="PTHR40980:SF4">
    <property type="entry name" value="TONB-DEPENDENT RECEPTOR-LIKE BETA-BARREL DOMAIN-CONTAINING PROTEIN"/>
    <property type="match status" value="1"/>
</dbReference>
<keyword evidence="2" id="KW-0472">Membrane</keyword>
<dbReference type="Proteomes" id="UP000190541">
    <property type="component" value="Unassembled WGS sequence"/>
</dbReference>